<organism evidence="1 2">
    <name type="scientific">Reticulomyxa filosa</name>
    <dbReference type="NCBI Taxonomy" id="46433"/>
    <lineage>
        <taxon>Eukaryota</taxon>
        <taxon>Sar</taxon>
        <taxon>Rhizaria</taxon>
        <taxon>Retaria</taxon>
        <taxon>Foraminifera</taxon>
        <taxon>Monothalamids</taxon>
        <taxon>Reticulomyxidae</taxon>
        <taxon>Reticulomyxa</taxon>
    </lineage>
</organism>
<sequence>MDRHILKGLIPKEPHQIKFKRLLKARLATIQKEGQCESANERKQDTATSSSLSCGKALCNSHNYYVTQRQWRSFINKDAPMNKFGYRDEPADGGNKHWFNFQFVAFAVEPNTKEFELKKIVLSEECSGITFHAFNKPYPEFGVTEEIIIMEPPLVLPARFTIKGQNGLFFMRSDTSNFWGFRIRETFWTKVTHWLIPNTYFFVTQNATKKESFLQIDRPFVKSGFSNGPTNDPLCYPFHFVAFAKNEKPIFGRSDDLKSLNICNTEFWGFSKPTEDFIDEIIVLANKQDRLWLIPGLIYHIYKEQIPDNWSQKDSFYTRIRSDLVPNVYLHVSHSDKQSSFVQMHHPCLEFGFSHINKESNTGHWQPFHWIAFDKKPPLLTNVKRIYCVSVLNSIRTKGHTSLCVDEGVNVEFWAFNEKINGEDDMHEVMIWGNDKKLWICGAEFAKDSDRRQKQWNWSFVVCNTIPTIESTFVKNNVKAWRFNNKKSSEIIFRAYSFH</sequence>
<name>X6NYM1_RETFI</name>
<dbReference type="AlphaFoldDB" id="X6NYM1"/>
<dbReference type="Proteomes" id="UP000023152">
    <property type="component" value="Unassembled WGS sequence"/>
</dbReference>
<gene>
    <name evidence="1" type="ORF">RFI_06182</name>
</gene>
<protein>
    <submittedName>
        <fullName evidence="1">Uncharacterized protein</fullName>
    </submittedName>
</protein>
<evidence type="ECO:0000313" key="2">
    <source>
        <dbReference type="Proteomes" id="UP000023152"/>
    </source>
</evidence>
<proteinExistence type="predicted"/>
<dbReference type="EMBL" id="ASPP01005226">
    <property type="protein sequence ID" value="ETO30934.1"/>
    <property type="molecule type" value="Genomic_DNA"/>
</dbReference>
<evidence type="ECO:0000313" key="1">
    <source>
        <dbReference type="EMBL" id="ETO30934.1"/>
    </source>
</evidence>
<keyword evidence="2" id="KW-1185">Reference proteome</keyword>
<accession>X6NYM1</accession>
<reference evidence="1 2" key="1">
    <citation type="journal article" date="2013" name="Curr. Biol.">
        <title>The Genome of the Foraminiferan Reticulomyxa filosa.</title>
        <authorList>
            <person name="Glockner G."/>
            <person name="Hulsmann N."/>
            <person name="Schleicher M."/>
            <person name="Noegel A.A."/>
            <person name="Eichinger L."/>
            <person name="Gallinger C."/>
            <person name="Pawlowski J."/>
            <person name="Sierra R."/>
            <person name="Euteneuer U."/>
            <person name="Pillet L."/>
            <person name="Moustafa A."/>
            <person name="Platzer M."/>
            <person name="Groth M."/>
            <person name="Szafranski K."/>
            <person name="Schliwa M."/>
        </authorList>
    </citation>
    <scope>NUCLEOTIDE SEQUENCE [LARGE SCALE GENOMIC DNA]</scope>
</reference>
<comment type="caution">
    <text evidence="1">The sequence shown here is derived from an EMBL/GenBank/DDBJ whole genome shotgun (WGS) entry which is preliminary data.</text>
</comment>